<reference evidence="4" key="1">
    <citation type="submission" date="2015-06" db="EMBL/GenBank/DDBJ databases">
        <title>Expansion of signal transduction pathways in fungi by whole-genome duplication.</title>
        <authorList>
            <consortium name="DOE Joint Genome Institute"/>
            <person name="Corrochano L.M."/>
            <person name="Kuo A."/>
            <person name="Marcet-Houben M."/>
            <person name="Polaino S."/>
            <person name="Salamov A."/>
            <person name="Villalobos J.M."/>
            <person name="Alvarez M.I."/>
            <person name="Avalos J."/>
            <person name="Benito E.P."/>
            <person name="Benoit I."/>
            <person name="Burger G."/>
            <person name="Camino L.P."/>
            <person name="Canovas D."/>
            <person name="Cerda-Olmedo E."/>
            <person name="Cheng J.-F."/>
            <person name="Dominguez A."/>
            <person name="Elias M."/>
            <person name="Eslava A.P."/>
            <person name="Glaser F."/>
            <person name="Grimwood J."/>
            <person name="Gutierrez G."/>
            <person name="Heitman J."/>
            <person name="Henrissat B."/>
            <person name="Iturriaga E.A."/>
            <person name="Lang B.F."/>
            <person name="Lavin J.L."/>
            <person name="Lee S."/>
            <person name="Li W."/>
            <person name="Lindquist E."/>
            <person name="Lopez-Garcia S."/>
            <person name="Luque E.M."/>
            <person name="Marcos A.T."/>
            <person name="Martin J."/>
            <person name="McCluskey K."/>
            <person name="Medina H.R."/>
            <person name="Miralles-Duran A."/>
            <person name="Miyazaki A."/>
            <person name="Munoz-Torres E."/>
            <person name="Oguiza J.A."/>
            <person name="Ohm R."/>
            <person name="Olmedo M."/>
            <person name="Orejas M."/>
            <person name="Ortiz-Castellanos L."/>
            <person name="Pisabarro A.G."/>
            <person name="Rodriguez-Romero J."/>
            <person name="Ruiz-Herrera J."/>
            <person name="Ruiz-Vazquez R."/>
            <person name="Sanz C."/>
            <person name="Schackwitz W."/>
            <person name="Schmutz J."/>
            <person name="Shahriari M."/>
            <person name="Shelest E."/>
            <person name="Silva-Franco F."/>
            <person name="Soanes D."/>
            <person name="Syed K."/>
            <person name="Tagua V.G."/>
            <person name="Talbot N.J."/>
            <person name="Thon M."/>
            <person name="De vries R.P."/>
            <person name="Wiebenga A."/>
            <person name="Yadav J.S."/>
            <person name="Braun E.L."/>
            <person name="Baker S."/>
            <person name="Garre V."/>
            <person name="Horwitz B."/>
            <person name="Torres-Martinez S."/>
            <person name="Idnurm A."/>
            <person name="Herrera-Estrella A."/>
            <person name="Gabaldon T."/>
            <person name="Grigoriev I.V."/>
        </authorList>
    </citation>
    <scope>NUCLEOTIDE SEQUENCE [LARGE SCALE GENOMIC DNA]</scope>
    <source>
        <strain evidence="4">NRRL 1555(-)</strain>
    </source>
</reference>
<keyword evidence="3" id="KW-0371">Homeobox</keyword>
<sequence>MSSIKLIYEDGQGKIVNEDGSEALSQMIDENSHGLQTISTHSRCLESKNTDILPEVSENGQTDDRAGSPIMPPAKKGKTTRQRNTYSDEDIIRFFKLKDEKLLSANAAAKKLNINPRVAQRWVKKYDEDPDNIFVRGKKSGKRRLTDEHKKCIKEFVAKNASVYVKDVMDHLITIFGEINVSRETVRRFMIDECNLTFKKGVQTSKHLTSTCDKEEAKGVIYVSLRDPKFSKKQPSSGESGKKATAIDHFFMFVKSILGEMDKYPAMEGSFLVMDNAPIHQSAGMSQYIVSREYRSIYLPAYPTELNPIEMFRKVVKDSVR</sequence>
<dbReference type="STRING" id="763407.A0A162T6T9"/>
<dbReference type="Gene3D" id="3.30.420.10">
    <property type="entry name" value="Ribonuclease H-like superfamily/Ribonuclease H"/>
    <property type="match status" value="1"/>
</dbReference>
<dbReference type="OrthoDB" id="2266637at2759"/>
<keyword evidence="3" id="KW-0238">DNA-binding</keyword>
<dbReference type="RefSeq" id="XP_018284662.1">
    <property type="nucleotide sequence ID" value="XM_018432858.1"/>
</dbReference>
<gene>
    <name evidence="3" type="ORF">PHYBLDRAFT_152167</name>
</gene>
<organism evidence="3 4">
    <name type="scientific">Phycomyces blakesleeanus (strain ATCC 8743b / DSM 1359 / FGSC 10004 / NBRC 33097 / NRRL 1555)</name>
    <dbReference type="NCBI Taxonomy" id="763407"/>
    <lineage>
        <taxon>Eukaryota</taxon>
        <taxon>Fungi</taxon>
        <taxon>Fungi incertae sedis</taxon>
        <taxon>Mucoromycota</taxon>
        <taxon>Mucoromycotina</taxon>
        <taxon>Mucoromycetes</taxon>
        <taxon>Mucorales</taxon>
        <taxon>Phycomycetaceae</taxon>
        <taxon>Phycomyces</taxon>
    </lineage>
</organism>
<evidence type="ECO:0000313" key="3">
    <source>
        <dbReference type="EMBL" id="OAD66622.1"/>
    </source>
</evidence>
<evidence type="ECO:0000313" key="4">
    <source>
        <dbReference type="Proteomes" id="UP000077315"/>
    </source>
</evidence>
<dbReference type="Proteomes" id="UP000077315">
    <property type="component" value="Unassembled WGS sequence"/>
</dbReference>
<feature type="region of interest" description="Disordered" evidence="1">
    <location>
        <begin position="55"/>
        <end position="83"/>
    </location>
</feature>
<evidence type="ECO:0000259" key="2">
    <source>
        <dbReference type="Pfam" id="PF13358"/>
    </source>
</evidence>
<dbReference type="EMBL" id="KV441001">
    <property type="protein sequence ID" value="OAD66622.1"/>
    <property type="molecule type" value="Genomic_DNA"/>
</dbReference>
<dbReference type="InterPro" id="IPR009057">
    <property type="entry name" value="Homeodomain-like_sf"/>
</dbReference>
<protein>
    <submittedName>
        <fullName evidence="3">Homeodomain-like DNA binding domain-containing transcription factor</fullName>
    </submittedName>
</protein>
<dbReference type="AlphaFoldDB" id="A0A162T6T9"/>
<dbReference type="VEuPathDB" id="FungiDB:PHYBLDRAFT_152167"/>
<dbReference type="GeneID" id="28993764"/>
<dbReference type="InterPro" id="IPR036397">
    <property type="entry name" value="RNaseH_sf"/>
</dbReference>
<proteinExistence type="predicted"/>
<name>A0A162T6T9_PHYB8</name>
<evidence type="ECO:0000256" key="1">
    <source>
        <dbReference type="SAM" id="MobiDB-lite"/>
    </source>
</evidence>
<keyword evidence="4" id="KW-1185">Reference proteome</keyword>
<dbReference type="InterPro" id="IPR038717">
    <property type="entry name" value="Tc1-like_DDE_dom"/>
</dbReference>
<dbReference type="Pfam" id="PF13358">
    <property type="entry name" value="DDE_3"/>
    <property type="match status" value="1"/>
</dbReference>
<feature type="domain" description="Tc1-like transposase DDE" evidence="2">
    <location>
        <begin position="254"/>
        <end position="320"/>
    </location>
</feature>
<dbReference type="InParanoid" id="A0A162T6T9"/>
<accession>A0A162T6T9</accession>
<dbReference type="SUPFAM" id="SSF46689">
    <property type="entry name" value="Homeodomain-like"/>
    <property type="match status" value="1"/>
</dbReference>
<dbReference type="GO" id="GO:0003677">
    <property type="term" value="F:DNA binding"/>
    <property type="evidence" value="ECO:0007669"/>
    <property type="project" value="UniProtKB-KW"/>
</dbReference>